<proteinExistence type="inferred from homology"/>
<feature type="region of interest" description="Disordered" evidence="7">
    <location>
        <begin position="1"/>
        <end position="54"/>
    </location>
</feature>
<evidence type="ECO:0000313" key="9">
    <source>
        <dbReference type="Proteomes" id="UP001642540"/>
    </source>
</evidence>
<feature type="compositionally biased region" description="Polar residues" evidence="7">
    <location>
        <begin position="27"/>
        <end position="42"/>
    </location>
</feature>
<evidence type="ECO:0000256" key="1">
    <source>
        <dbReference type="ARBA" id="ARBA00004259"/>
    </source>
</evidence>
<dbReference type="EMBL" id="CAXLJM020000013">
    <property type="protein sequence ID" value="CAL8077968.1"/>
    <property type="molecule type" value="Genomic_DNA"/>
</dbReference>
<evidence type="ECO:0000256" key="2">
    <source>
        <dbReference type="ARBA" id="ARBA00008632"/>
    </source>
</evidence>
<feature type="compositionally biased region" description="Basic and acidic residues" evidence="7">
    <location>
        <begin position="124"/>
        <end position="133"/>
    </location>
</feature>
<dbReference type="PANTHER" id="PTHR14482:SF0">
    <property type="entry name" value="PROTEIN CUSTOS"/>
    <property type="match status" value="1"/>
</dbReference>
<dbReference type="Proteomes" id="UP001642540">
    <property type="component" value="Unassembled WGS sequence"/>
</dbReference>
<dbReference type="PANTHER" id="PTHR14482">
    <property type="entry name" value="CHROMOSOME 12 ORF 43 HOMOLOG"/>
    <property type="match status" value="1"/>
</dbReference>
<keyword evidence="5" id="KW-0879">Wnt signaling pathway</keyword>
<dbReference type="InterPro" id="IPR026694">
    <property type="entry name" value="CUSTOS"/>
</dbReference>
<comment type="subcellular location">
    <subcellularLocation>
        <location evidence="1">Nucleus envelope</location>
    </subcellularLocation>
</comment>
<sequence length="183" mass="20526">MSPSSSSDTEDEEERRKLALAVDPTFLKTTSLNGNDGGNCSNRESEAPPSKRMKWNDDTFELNEFDKPYSLNVTPECQKFIAKQLSKTLEKNLKGVSPPLPSFETQEEADMGIKLFATSQVHITAKDLEENKNPPKKQRKPKVKKKKDKHKNGTSHSADSSSDSEEERLKSVAVSAEWVLQKD</sequence>
<keyword evidence="6" id="KW-0539">Nucleus</keyword>
<evidence type="ECO:0000256" key="5">
    <source>
        <dbReference type="ARBA" id="ARBA00022687"/>
    </source>
</evidence>
<protein>
    <recommendedName>
        <fullName evidence="3">Protein CUSTOS</fullName>
    </recommendedName>
</protein>
<evidence type="ECO:0000256" key="7">
    <source>
        <dbReference type="SAM" id="MobiDB-lite"/>
    </source>
</evidence>
<keyword evidence="9" id="KW-1185">Reference proteome</keyword>
<evidence type="ECO:0000256" key="6">
    <source>
        <dbReference type="ARBA" id="ARBA00023242"/>
    </source>
</evidence>
<gene>
    <name evidence="8" type="ORF">ODALV1_LOCUS3970</name>
</gene>
<keyword evidence="4" id="KW-0217">Developmental protein</keyword>
<evidence type="ECO:0000256" key="3">
    <source>
        <dbReference type="ARBA" id="ARBA00013465"/>
    </source>
</evidence>
<reference evidence="8 9" key="1">
    <citation type="submission" date="2024-08" db="EMBL/GenBank/DDBJ databases">
        <authorList>
            <person name="Cucini C."/>
            <person name="Frati F."/>
        </authorList>
    </citation>
    <scope>NUCLEOTIDE SEQUENCE [LARGE SCALE GENOMIC DNA]</scope>
</reference>
<feature type="region of interest" description="Disordered" evidence="7">
    <location>
        <begin position="124"/>
        <end position="183"/>
    </location>
</feature>
<name>A0ABP1PUI3_9HEXA</name>
<evidence type="ECO:0000313" key="8">
    <source>
        <dbReference type="EMBL" id="CAL8077968.1"/>
    </source>
</evidence>
<organism evidence="8 9">
    <name type="scientific">Orchesella dallaii</name>
    <dbReference type="NCBI Taxonomy" id="48710"/>
    <lineage>
        <taxon>Eukaryota</taxon>
        <taxon>Metazoa</taxon>
        <taxon>Ecdysozoa</taxon>
        <taxon>Arthropoda</taxon>
        <taxon>Hexapoda</taxon>
        <taxon>Collembola</taxon>
        <taxon>Entomobryomorpha</taxon>
        <taxon>Entomobryoidea</taxon>
        <taxon>Orchesellidae</taxon>
        <taxon>Orchesellinae</taxon>
        <taxon>Orchesella</taxon>
    </lineage>
</organism>
<feature type="compositionally biased region" description="Basic residues" evidence="7">
    <location>
        <begin position="134"/>
        <end position="153"/>
    </location>
</feature>
<comment type="similarity">
    <text evidence="2">Belongs to the CUSTOS family.</text>
</comment>
<evidence type="ECO:0000256" key="4">
    <source>
        <dbReference type="ARBA" id="ARBA00022473"/>
    </source>
</evidence>
<comment type="caution">
    <text evidence="8">The sequence shown here is derived from an EMBL/GenBank/DDBJ whole genome shotgun (WGS) entry which is preliminary data.</text>
</comment>
<accession>A0ABP1PUI3</accession>